<sequence length="575" mass="63766">MTTVVNNDTDSLNVHSIKMEMHIDPVDTNTSLLFEAPTPTSFDTILQKCGGLGRFQLIHYFFINLMSMSAAAITFYYVFAAADIDHRCRLPENVWPNDNQYHPINETHELLINRYIPKTTGATKWQQCVRYSTGTSNDTLMNCPNGWVYDRSIFGYTFTEEANLVCGSEPKKSLLATLMQCGCFPLLIVGSLADKFGRKKIITLVTIILFLACLITQAMIQWVPMPIDIKFGLLLLNQFASGLNVVAYSLAFVLMLELTSSTHTSLAGNLALISFTTGEGFVTLFAYLAKDWQILKWINTAFIGLVIPYLYFMPESPLYLYSKQDYVRLESLLRRISTANKCDEADWYPVYQELVRNQSTASADDKELSFFQKIRQILMHGSTVAKLLTCVLLGFTTLLLYFKISYGLAGMSISPYLGILIGAVVEAAGYIVGSLLMSTKLARKGSFILMIALTVICVILIPIISSRSPIATVCIAQIGKFAISGTIVVSWIFTTELFPTAIRSGANGFFIAFGRIGAIVAPIIDTSINKAYLPYTFYASAGLAFIIVLLTLLLPETKSKSMDAVEDYATDENKA</sequence>
<organism evidence="7 8">
    <name type="scientific">Rotaria magnacalcarata</name>
    <dbReference type="NCBI Taxonomy" id="392030"/>
    <lineage>
        <taxon>Eukaryota</taxon>
        <taxon>Metazoa</taxon>
        <taxon>Spiralia</taxon>
        <taxon>Gnathifera</taxon>
        <taxon>Rotifera</taxon>
        <taxon>Eurotatoria</taxon>
        <taxon>Bdelloidea</taxon>
        <taxon>Philodinida</taxon>
        <taxon>Philodinidae</taxon>
        <taxon>Rotaria</taxon>
    </lineage>
</organism>
<feature type="transmembrane region" description="Helical" evidence="5">
    <location>
        <begin position="266"/>
        <end position="288"/>
    </location>
</feature>
<evidence type="ECO:0000259" key="6">
    <source>
        <dbReference type="PROSITE" id="PS50850"/>
    </source>
</evidence>
<name>A0A816SAU5_9BILA</name>
<dbReference type="SUPFAM" id="SSF103473">
    <property type="entry name" value="MFS general substrate transporter"/>
    <property type="match status" value="1"/>
</dbReference>
<evidence type="ECO:0000256" key="4">
    <source>
        <dbReference type="ARBA" id="ARBA00023136"/>
    </source>
</evidence>
<dbReference type="InterPro" id="IPR005828">
    <property type="entry name" value="MFS_sugar_transport-like"/>
</dbReference>
<feature type="transmembrane region" description="Helical" evidence="5">
    <location>
        <begin position="470"/>
        <end position="493"/>
    </location>
</feature>
<evidence type="ECO:0000256" key="2">
    <source>
        <dbReference type="ARBA" id="ARBA00022692"/>
    </source>
</evidence>
<protein>
    <recommendedName>
        <fullName evidence="6">Major facilitator superfamily (MFS) profile domain-containing protein</fullName>
    </recommendedName>
</protein>
<dbReference type="EMBL" id="CAJNRG010006110">
    <property type="protein sequence ID" value="CAF2082785.1"/>
    <property type="molecule type" value="Genomic_DNA"/>
</dbReference>
<keyword evidence="2 5" id="KW-0812">Transmembrane</keyword>
<evidence type="ECO:0000256" key="3">
    <source>
        <dbReference type="ARBA" id="ARBA00022989"/>
    </source>
</evidence>
<feature type="transmembrane region" description="Helical" evidence="5">
    <location>
        <begin position="294"/>
        <end position="312"/>
    </location>
</feature>
<comment type="caution">
    <text evidence="7">The sequence shown here is derived from an EMBL/GenBank/DDBJ whole genome shotgun (WGS) entry which is preliminary data.</text>
</comment>
<feature type="transmembrane region" description="Helical" evidence="5">
    <location>
        <begin position="536"/>
        <end position="554"/>
    </location>
</feature>
<keyword evidence="4 5" id="KW-0472">Membrane</keyword>
<dbReference type="PANTHER" id="PTHR24064">
    <property type="entry name" value="SOLUTE CARRIER FAMILY 22 MEMBER"/>
    <property type="match status" value="1"/>
</dbReference>
<evidence type="ECO:0000313" key="7">
    <source>
        <dbReference type="EMBL" id="CAF2082785.1"/>
    </source>
</evidence>
<feature type="transmembrane region" description="Helical" evidence="5">
    <location>
        <begin position="383"/>
        <end position="404"/>
    </location>
</feature>
<keyword evidence="3 5" id="KW-1133">Transmembrane helix</keyword>
<evidence type="ECO:0000256" key="5">
    <source>
        <dbReference type="SAM" id="Phobius"/>
    </source>
</evidence>
<feature type="transmembrane region" description="Helical" evidence="5">
    <location>
        <begin position="201"/>
        <end position="223"/>
    </location>
</feature>
<proteinExistence type="predicted"/>
<dbReference type="InterPro" id="IPR020846">
    <property type="entry name" value="MFS_dom"/>
</dbReference>
<feature type="transmembrane region" description="Helical" evidence="5">
    <location>
        <begin position="447"/>
        <end position="464"/>
    </location>
</feature>
<dbReference type="GO" id="GO:0022857">
    <property type="term" value="F:transmembrane transporter activity"/>
    <property type="evidence" value="ECO:0007669"/>
    <property type="project" value="InterPro"/>
</dbReference>
<comment type="subcellular location">
    <subcellularLocation>
        <location evidence="1">Membrane</location>
        <topology evidence="1">Multi-pass membrane protein</topology>
    </subcellularLocation>
</comment>
<gene>
    <name evidence="7" type="ORF">XDN619_LOCUS15081</name>
</gene>
<evidence type="ECO:0000256" key="1">
    <source>
        <dbReference type="ARBA" id="ARBA00004141"/>
    </source>
</evidence>
<reference evidence="7" key="1">
    <citation type="submission" date="2021-02" db="EMBL/GenBank/DDBJ databases">
        <authorList>
            <person name="Nowell W R."/>
        </authorList>
    </citation>
    <scope>NUCLEOTIDE SEQUENCE</scope>
</reference>
<dbReference type="PROSITE" id="PS50850">
    <property type="entry name" value="MFS"/>
    <property type="match status" value="1"/>
</dbReference>
<dbReference type="Proteomes" id="UP000663887">
    <property type="component" value="Unassembled WGS sequence"/>
</dbReference>
<feature type="transmembrane region" description="Helical" evidence="5">
    <location>
        <begin position="505"/>
        <end position="524"/>
    </location>
</feature>
<feature type="transmembrane region" description="Helical" evidence="5">
    <location>
        <begin position="57"/>
        <end position="79"/>
    </location>
</feature>
<feature type="domain" description="Major facilitator superfamily (MFS) profile" evidence="6">
    <location>
        <begin position="131"/>
        <end position="559"/>
    </location>
</feature>
<dbReference type="InterPro" id="IPR036259">
    <property type="entry name" value="MFS_trans_sf"/>
</dbReference>
<feature type="transmembrane region" description="Helical" evidence="5">
    <location>
        <begin position="235"/>
        <end position="254"/>
    </location>
</feature>
<dbReference type="Pfam" id="PF00083">
    <property type="entry name" value="Sugar_tr"/>
    <property type="match status" value="1"/>
</dbReference>
<dbReference type="Gene3D" id="1.20.1250.20">
    <property type="entry name" value="MFS general substrate transporter like domains"/>
    <property type="match status" value="1"/>
</dbReference>
<accession>A0A816SAU5</accession>
<dbReference type="AlphaFoldDB" id="A0A816SAU5"/>
<feature type="transmembrane region" description="Helical" evidence="5">
    <location>
        <begin position="416"/>
        <end position="435"/>
    </location>
</feature>
<evidence type="ECO:0000313" key="8">
    <source>
        <dbReference type="Proteomes" id="UP000663887"/>
    </source>
</evidence>
<dbReference type="GO" id="GO:0016020">
    <property type="term" value="C:membrane"/>
    <property type="evidence" value="ECO:0007669"/>
    <property type="project" value="UniProtKB-SubCell"/>
</dbReference>